<dbReference type="InterPro" id="IPR007551">
    <property type="entry name" value="YajQ/Smlt4090-like"/>
</dbReference>
<gene>
    <name evidence="4" type="ORF">DIZ80_03825</name>
</gene>
<evidence type="ECO:0000313" key="5">
    <source>
        <dbReference type="Proteomes" id="UP000254266"/>
    </source>
</evidence>
<name>A0A370DJY0_9GAMM</name>
<evidence type="ECO:0000313" key="4">
    <source>
        <dbReference type="EMBL" id="RDH84607.1"/>
    </source>
</evidence>
<evidence type="ECO:0000256" key="3">
    <source>
        <dbReference type="HAMAP-Rule" id="MF_00632"/>
    </source>
</evidence>
<dbReference type="HAMAP" id="MF_00632">
    <property type="entry name" value="UPF0234"/>
    <property type="match status" value="1"/>
</dbReference>
<evidence type="ECO:0000256" key="2">
    <source>
        <dbReference type="ARBA" id="ARBA00093450"/>
    </source>
</evidence>
<dbReference type="SUPFAM" id="SSF89963">
    <property type="entry name" value="YajQ-like"/>
    <property type="match status" value="2"/>
</dbReference>
<comment type="caution">
    <text evidence="4">The sequence shown here is derived from an EMBL/GenBank/DDBJ whole genome shotgun (WGS) entry which is preliminary data.</text>
</comment>
<dbReference type="InterPro" id="IPR035571">
    <property type="entry name" value="UPF0234-like_C"/>
</dbReference>
<comment type="similarity">
    <text evidence="2 3">Belongs to the YajQ family.</text>
</comment>
<dbReference type="Pfam" id="PF04461">
    <property type="entry name" value="YajQ"/>
    <property type="match status" value="1"/>
</dbReference>
<dbReference type="Gene3D" id="3.30.70.990">
    <property type="entry name" value="YajQ-like, domain 2"/>
    <property type="match status" value="1"/>
</dbReference>
<dbReference type="NCBIfam" id="NF003819">
    <property type="entry name" value="PRK05412.1"/>
    <property type="match status" value="1"/>
</dbReference>
<protein>
    <recommendedName>
        <fullName evidence="3">Nucleotide-binding protein DIZ80_03825</fullName>
    </recommendedName>
</protein>
<proteinExistence type="inferred from homology"/>
<sequence length="161" mass="18304">MPSFDVVSEVDTHELSNAIDQAVREVSTRFDLKGSNAKIELKDSVIKIEAENEFQLKQISPIIYTKLGKRNIDIRCLEKGKAEPRGKRAYQDITVKQGIEKEDAKKIVKLVKEMKVKVQAAIQGEQVRITGKKRDDLQQVMASLKASDKLEMALQFNNFRD</sequence>
<comment type="function">
    <text evidence="3">Nucleotide-binding protein.</text>
</comment>
<dbReference type="CDD" id="cd11740">
    <property type="entry name" value="YajQ_like"/>
    <property type="match status" value="1"/>
</dbReference>
<dbReference type="InterPro" id="IPR035570">
    <property type="entry name" value="UPF0234_N"/>
</dbReference>
<dbReference type="PANTHER" id="PTHR30476">
    <property type="entry name" value="UPF0234 PROTEIN YAJQ"/>
    <property type="match status" value="1"/>
</dbReference>
<dbReference type="GO" id="GO:0005829">
    <property type="term" value="C:cytosol"/>
    <property type="evidence" value="ECO:0007669"/>
    <property type="project" value="TreeGrafter"/>
</dbReference>
<dbReference type="GO" id="GO:0000166">
    <property type="term" value="F:nucleotide binding"/>
    <property type="evidence" value="ECO:0007669"/>
    <property type="project" value="UniProtKB-UniRule"/>
</dbReference>
<dbReference type="Gene3D" id="3.30.70.860">
    <property type="match status" value="1"/>
</dbReference>
<dbReference type="Proteomes" id="UP000254266">
    <property type="component" value="Unassembled WGS sequence"/>
</dbReference>
<evidence type="ECO:0000256" key="1">
    <source>
        <dbReference type="ARBA" id="ARBA00022741"/>
    </source>
</evidence>
<keyword evidence="1 3" id="KW-0547">Nucleotide-binding</keyword>
<dbReference type="AlphaFoldDB" id="A0A370DJY0"/>
<dbReference type="PANTHER" id="PTHR30476:SF0">
    <property type="entry name" value="UPF0234 PROTEIN YAJQ"/>
    <property type="match status" value="1"/>
</dbReference>
<reference evidence="4 5" key="1">
    <citation type="journal article" date="2018" name="ISME J.">
        <title>Endosymbiont genomes yield clues of tubeworm success.</title>
        <authorList>
            <person name="Li Y."/>
            <person name="Liles M.R."/>
            <person name="Halanych K.M."/>
        </authorList>
    </citation>
    <scope>NUCLEOTIDE SEQUENCE [LARGE SCALE GENOMIC DNA]</scope>
    <source>
        <strain evidence="4">A1464</strain>
    </source>
</reference>
<dbReference type="InterPro" id="IPR036183">
    <property type="entry name" value="YajQ-like_sf"/>
</dbReference>
<organism evidence="4 5">
    <name type="scientific">endosymbiont of Galathealinum brachiosum</name>
    <dbReference type="NCBI Taxonomy" id="2200906"/>
    <lineage>
        <taxon>Bacteria</taxon>
        <taxon>Pseudomonadati</taxon>
        <taxon>Pseudomonadota</taxon>
        <taxon>Gammaproteobacteria</taxon>
        <taxon>sulfur-oxidizing symbionts</taxon>
    </lineage>
</organism>
<dbReference type="EMBL" id="QFXC01000007">
    <property type="protein sequence ID" value="RDH84607.1"/>
    <property type="molecule type" value="Genomic_DNA"/>
</dbReference>
<keyword evidence="5" id="KW-1185">Reference proteome</keyword>
<accession>A0A370DJY0</accession>